<protein>
    <submittedName>
        <fullName evidence="4">Flagellar biosynthetic protein FlhB</fullName>
    </submittedName>
</protein>
<dbReference type="RefSeq" id="WP_089878307.1">
    <property type="nucleotide sequence ID" value="NZ_FNPF01000001.1"/>
</dbReference>
<proteinExistence type="inferred from homology"/>
<feature type="transmembrane region" description="Helical" evidence="3">
    <location>
        <begin position="192"/>
        <end position="213"/>
    </location>
</feature>
<dbReference type="AlphaFoldDB" id="A0A1H3FEC0"/>
<keyword evidence="4" id="KW-0966">Cell projection</keyword>
<dbReference type="GO" id="GO:0005886">
    <property type="term" value="C:plasma membrane"/>
    <property type="evidence" value="ECO:0007669"/>
    <property type="project" value="TreeGrafter"/>
</dbReference>
<dbReference type="Proteomes" id="UP000199286">
    <property type="component" value="Unassembled WGS sequence"/>
</dbReference>
<evidence type="ECO:0000256" key="2">
    <source>
        <dbReference type="SAM" id="MobiDB-lite"/>
    </source>
</evidence>
<sequence>MSEEEGAEKSHEPSPRKLEKAREKGEVPRSTDLMTTMAYLGILLVGIGFGAKALTTFADALVPFLAQPERLATLFFRDGAPAVAASVMRATMVPVAPLLLVPGLLVLLLLLATRTLLFTPSKLVPKFSRLSPIEGAKNKFGRKGLFEFAKSFVKLLVYSCVLALFLGSQMEQIVGMMRASPAEGAVALVSKMMRFLTIVVVIAGAIGLLDFFFQQAEHIRKNRMTHKEMRDEFKESEGDPYIKQQRRQKAQEIAMSQMMQDVPGADVVIVNPTHYAVVLKWSRAAGSAPVCVAKGQDAVALKIREIAAEAGVPIRSDPPTARALHATTRIGDEIAPEHYEPVAAAIRFAEDMRRRARERGWG</sequence>
<feature type="compositionally biased region" description="Basic and acidic residues" evidence="2">
    <location>
        <begin position="7"/>
        <end position="27"/>
    </location>
</feature>
<dbReference type="GO" id="GO:0009306">
    <property type="term" value="P:protein secretion"/>
    <property type="evidence" value="ECO:0007669"/>
    <property type="project" value="InterPro"/>
</dbReference>
<evidence type="ECO:0000256" key="3">
    <source>
        <dbReference type="SAM" id="Phobius"/>
    </source>
</evidence>
<feature type="transmembrane region" description="Helical" evidence="3">
    <location>
        <begin position="37"/>
        <end position="62"/>
    </location>
</feature>
<accession>A0A1H3FEC0</accession>
<comment type="similarity">
    <text evidence="1">Belongs to the type III secretion exporter family.</text>
</comment>
<dbReference type="STRING" id="321339.SAMN05444340_101376"/>
<dbReference type="InterPro" id="IPR029025">
    <property type="entry name" value="T3SS_substrate_exporter_C"/>
</dbReference>
<keyword evidence="3" id="KW-1133">Transmembrane helix</keyword>
<gene>
    <name evidence="4" type="ORF">SAMN05444340_101376</name>
</gene>
<dbReference type="SUPFAM" id="SSF160544">
    <property type="entry name" value="EscU C-terminal domain-like"/>
    <property type="match status" value="1"/>
</dbReference>
<keyword evidence="5" id="KW-1185">Reference proteome</keyword>
<evidence type="ECO:0000256" key="1">
    <source>
        <dbReference type="ARBA" id="ARBA00010690"/>
    </source>
</evidence>
<feature type="transmembrane region" description="Helical" evidence="3">
    <location>
        <begin position="152"/>
        <end position="172"/>
    </location>
</feature>
<dbReference type="PANTHER" id="PTHR30531:SF12">
    <property type="entry name" value="FLAGELLAR BIOSYNTHETIC PROTEIN FLHB"/>
    <property type="match status" value="1"/>
</dbReference>
<keyword evidence="4" id="KW-0969">Cilium</keyword>
<evidence type="ECO:0000313" key="4">
    <source>
        <dbReference type="EMBL" id="SDX89306.1"/>
    </source>
</evidence>
<dbReference type="OrthoDB" id="9807950at2"/>
<keyword evidence="4" id="KW-0282">Flagellum</keyword>
<reference evidence="4 5" key="1">
    <citation type="submission" date="2016-10" db="EMBL/GenBank/DDBJ databases">
        <authorList>
            <person name="de Groot N.N."/>
        </authorList>
    </citation>
    <scope>NUCLEOTIDE SEQUENCE [LARGE SCALE GENOMIC DNA]</scope>
    <source>
        <strain evidence="4 5">DSM 26880</strain>
    </source>
</reference>
<keyword evidence="3" id="KW-0472">Membrane</keyword>
<name>A0A1H3FEC0_9RHOB</name>
<dbReference type="Gene3D" id="3.40.1690.10">
    <property type="entry name" value="secretion proteins EscU"/>
    <property type="match status" value="1"/>
</dbReference>
<feature type="transmembrane region" description="Helical" evidence="3">
    <location>
        <begin position="98"/>
        <end position="119"/>
    </location>
</feature>
<feature type="region of interest" description="Disordered" evidence="2">
    <location>
        <begin position="1"/>
        <end position="27"/>
    </location>
</feature>
<organism evidence="4 5">
    <name type="scientific">Citreimonas salinaria</name>
    <dbReference type="NCBI Taxonomy" id="321339"/>
    <lineage>
        <taxon>Bacteria</taxon>
        <taxon>Pseudomonadati</taxon>
        <taxon>Pseudomonadota</taxon>
        <taxon>Alphaproteobacteria</taxon>
        <taxon>Rhodobacterales</taxon>
        <taxon>Roseobacteraceae</taxon>
        <taxon>Citreimonas</taxon>
    </lineage>
</organism>
<evidence type="ECO:0000313" key="5">
    <source>
        <dbReference type="Proteomes" id="UP000199286"/>
    </source>
</evidence>
<dbReference type="PANTHER" id="PTHR30531">
    <property type="entry name" value="FLAGELLAR BIOSYNTHETIC PROTEIN FLHB"/>
    <property type="match status" value="1"/>
</dbReference>
<dbReference type="PRINTS" id="PR00950">
    <property type="entry name" value="TYPE3IMSPROT"/>
</dbReference>
<dbReference type="Pfam" id="PF01312">
    <property type="entry name" value="Bac_export_2"/>
    <property type="match status" value="1"/>
</dbReference>
<dbReference type="EMBL" id="FNPF01000001">
    <property type="protein sequence ID" value="SDX89306.1"/>
    <property type="molecule type" value="Genomic_DNA"/>
</dbReference>
<dbReference type="InterPro" id="IPR006135">
    <property type="entry name" value="T3SS_substrate_exporter"/>
</dbReference>
<keyword evidence="3" id="KW-0812">Transmembrane</keyword>